<keyword evidence="5 7" id="KW-0949">S-adenosyl-L-methionine</keyword>
<dbReference type="Gene3D" id="3.40.50.150">
    <property type="entry name" value="Vaccinia Virus protein VP39"/>
    <property type="match status" value="1"/>
</dbReference>
<feature type="non-terminal residue" evidence="9">
    <location>
        <position position="241"/>
    </location>
</feature>
<dbReference type="GO" id="GO:0005739">
    <property type="term" value="C:mitochondrion"/>
    <property type="evidence" value="ECO:0007669"/>
    <property type="project" value="TreeGrafter"/>
</dbReference>
<protein>
    <recommendedName>
        <fullName evidence="6">rRNA methyltransferase 2, mitochondrial</fullName>
    </recommendedName>
</protein>
<dbReference type="Pfam" id="PF01728">
    <property type="entry name" value="FtsJ"/>
    <property type="match status" value="1"/>
</dbReference>
<dbReference type="InterPro" id="IPR015507">
    <property type="entry name" value="rRNA-MeTfrase_E"/>
</dbReference>
<dbReference type="AlphaFoldDB" id="A0A085MUJ4"/>
<evidence type="ECO:0000256" key="1">
    <source>
        <dbReference type="ARBA" id="ARBA00009258"/>
    </source>
</evidence>
<comment type="similarity">
    <text evidence="1">Belongs to the class I-like SAM-binding methyltransferase superfamily. RNA methyltransferase RlmE family.</text>
</comment>
<evidence type="ECO:0000256" key="6">
    <source>
        <dbReference type="ARBA" id="ARBA00041184"/>
    </source>
</evidence>
<reference evidence="9" key="1">
    <citation type="journal article" date="2014" name="Nat. Genet.">
        <title>Genome and transcriptome of the porcine whipworm Trichuris suis.</title>
        <authorList>
            <person name="Jex A.R."/>
            <person name="Nejsum P."/>
            <person name="Schwarz E.M."/>
            <person name="Hu L."/>
            <person name="Young N.D."/>
            <person name="Hall R.S."/>
            <person name="Korhonen P.K."/>
            <person name="Liao S."/>
            <person name="Thamsborg S."/>
            <person name="Xia J."/>
            <person name="Xu P."/>
            <person name="Wang S."/>
            <person name="Scheerlinck J.P."/>
            <person name="Hofmann A."/>
            <person name="Sternberg P.W."/>
            <person name="Wang J."/>
            <person name="Gasser R.B."/>
        </authorList>
    </citation>
    <scope>NUCLEOTIDE SEQUENCE [LARGE SCALE GENOMIC DNA]</scope>
    <source>
        <strain evidence="9">DCEP-RM93F</strain>
    </source>
</reference>
<evidence type="ECO:0000259" key="8">
    <source>
        <dbReference type="Pfam" id="PF01728"/>
    </source>
</evidence>
<dbReference type="HAMAP" id="MF_01547">
    <property type="entry name" value="RNA_methyltr_E"/>
    <property type="match status" value="1"/>
</dbReference>
<dbReference type="PANTHER" id="PTHR10920:SF18">
    <property type="entry name" value="RRNA METHYLTRANSFERASE 2, MITOCHONDRIAL"/>
    <property type="match status" value="1"/>
</dbReference>
<organism evidence="9">
    <name type="scientific">Trichuris suis</name>
    <name type="common">pig whipworm</name>
    <dbReference type="NCBI Taxonomy" id="68888"/>
    <lineage>
        <taxon>Eukaryota</taxon>
        <taxon>Metazoa</taxon>
        <taxon>Ecdysozoa</taxon>
        <taxon>Nematoda</taxon>
        <taxon>Enoplea</taxon>
        <taxon>Dorylaimia</taxon>
        <taxon>Trichinellida</taxon>
        <taxon>Trichuridae</taxon>
        <taxon>Trichuris</taxon>
    </lineage>
</organism>
<dbReference type="InterPro" id="IPR002877">
    <property type="entry name" value="RNA_MeTrfase_FtsJ_dom"/>
</dbReference>
<dbReference type="InterPro" id="IPR050082">
    <property type="entry name" value="RNA_methyltr_RlmE"/>
</dbReference>
<evidence type="ECO:0000256" key="5">
    <source>
        <dbReference type="ARBA" id="ARBA00022691"/>
    </source>
</evidence>
<proteinExistence type="inferred from homology"/>
<keyword evidence="4" id="KW-0808">Transferase</keyword>
<keyword evidence="3" id="KW-0489">Methyltransferase</keyword>
<gene>
    <name evidence="9" type="ORF">M514_26951</name>
</gene>
<dbReference type="EMBL" id="KL367644">
    <property type="protein sequence ID" value="KFD60890.1"/>
    <property type="molecule type" value="Genomic_DNA"/>
</dbReference>
<evidence type="ECO:0000256" key="4">
    <source>
        <dbReference type="ARBA" id="ARBA00022679"/>
    </source>
</evidence>
<evidence type="ECO:0000256" key="7">
    <source>
        <dbReference type="PIRSR" id="PIRSR005461-1"/>
    </source>
</evidence>
<keyword evidence="2" id="KW-0698">rRNA processing</keyword>
<feature type="domain" description="Ribosomal RNA methyltransferase FtsJ" evidence="8">
    <location>
        <begin position="46"/>
        <end position="231"/>
    </location>
</feature>
<sequence>MRRILFLRGTICCRISFVREKVTNSKLWFMRHIQDPYLRQRRLENYRCRSAFKLKEINEKYPFIKAGMTILDLGAAPGGWSQVLVKLVNAAGQDKCQPIGRVISVDKECIMPISGAQVIHRIDLTEPACQEYLCASLVNGIDAVVSDAAPKASGSAPLDHERIVNLSLSCLSIALRLLKPGTGCFLCKIWQGYRQAELAAEVKKHFSIFRCVKPNASRHESAELYFMGERFVNSSRRVSMP</sequence>
<dbReference type="InterPro" id="IPR029063">
    <property type="entry name" value="SAM-dependent_MTases_sf"/>
</dbReference>
<dbReference type="PANTHER" id="PTHR10920">
    <property type="entry name" value="RIBOSOMAL RNA METHYLTRANSFERASE"/>
    <property type="match status" value="1"/>
</dbReference>
<dbReference type="SUPFAM" id="SSF53335">
    <property type="entry name" value="S-adenosyl-L-methionine-dependent methyltransferases"/>
    <property type="match status" value="1"/>
</dbReference>
<evidence type="ECO:0000256" key="3">
    <source>
        <dbReference type="ARBA" id="ARBA00022603"/>
    </source>
</evidence>
<name>A0A085MUJ4_9BILA</name>
<dbReference type="Proteomes" id="UP000030758">
    <property type="component" value="Unassembled WGS sequence"/>
</dbReference>
<accession>A0A085MUJ4</accession>
<dbReference type="PIRSF" id="PIRSF005461">
    <property type="entry name" value="23S_rRNA_mtase"/>
    <property type="match status" value="1"/>
</dbReference>
<dbReference type="GO" id="GO:0008650">
    <property type="term" value="F:rRNA (uridine-2'-O-)-methyltransferase activity"/>
    <property type="evidence" value="ECO:0007669"/>
    <property type="project" value="TreeGrafter"/>
</dbReference>
<evidence type="ECO:0000313" key="9">
    <source>
        <dbReference type="EMBL" id="KFD60890.1"/>
    </source>
</evidence>
<feature type="active site" description="Proton acceptor" evidence="7">
    <location>
        <position position="188"/>
    </location>
</feature>
<evidence type="ECO:0000256" key="2">
    <source>
        <dbReference type="ARBA" id="ARBA00022552"/>
    </source>
</evidence>